<dbReference type="AlphaFoldDB" id="A0A0F9ACF8"/>
<dbReference type="EMBL" id="LAZR01043371">
    <property type="protein sequence ID" value="KKL07234.1"/>
    <property type="molecule type" value="Genomic_DNA"/>
</dbReference>
<evidence type="ECO:0000313" key="1">
    <source>
        <dbReference type="EMBL" id="KKL07234.1"/>
    </source>
</evidence>
<accession>A0A0F9ACF8</accession>
<sequence>MKASKVRKRLKELIKEYGDLPTYYLDPEDKDREAEVVAIGFTTTTEPQFYIV</sequence>
<reference evidence="1" key="1">
    <citation type="journal article" date="2015" name="Nature">
        <title>Complex archaea that bridge the gap between prokaryotes and eukaryotes.</title>
        <authorList>
            <person name="Spang A."/>
            <person name="Saw J.H."/>
            <person name="Jorgensen S.L."/>
            <person name="Zaremba-Niedzwiedzka K."/>
            <person name="Martijn J."/>
            <person name="Lind A.E."/>
            <person name="van Eijk R."/>
            <person name="Schleper C."/>
            <person name="Guy L."/>
            <person name="Ettema T.J."/>
        </authorList>
    </citation>
    <scope>NUCLEOTIDE SEQUENCE</scope>
</reference>
<comment type="caution">
    <text evidence="1">The sequence shown here is derived from an EMBL/GenBank/DDBJ whole genome shotgun (WGS) entry which is preliminary data.</text>
</comment>
<proteinExistence type="predicted"/>
<gene>
    <name evidence="1" type="ORF">LCGC14_2588080</name>
</gene>
<protein>
    <submittedName>
        <fullName evidence="1">Uncharacterized protein</fullName>
    </submittedName>
</protein>
<organism evidence="1">
    <name type="scientific">marine sediment metagenome</name>
    <dbReference type="NCBI Taxonomy" id="412755"/>
    <lineage>
        <taxon>unclassified sequences</taxon>
        <taxon>metagenomes</taxon>
        <taxon>ecological metagenomes</taxon>
    </lineage>
</organism>
<name>A0A0F9ACF8_9ZZZZ</name>